<proteinExistence type="predicted"/>
<evidence type="ECO:0000313" key="2">
    <source>
        <dbReference type="EMBL" id="GAA3617902.1"/>
    </source>
</evidence>
<feature type="compositionally biased region" description="Basic residues" evidence="1">
    <location>
        <begin position="63"/>
        <end position="72"/>
    </location>
</feature>
<reference evidence="3" key="1">
    <citation type="journal article" date="2019" name="Int. J. Syst. Evol. Microbiol.">
        <title>The Global Catalogue of Microorganisms (GCM) 10K type strain sequencing project: providing services to taxonomists for standard genome sequencing and annotation.</title>
        <authorList>
            <consortium name="The Broad Institute Genomics Platform"/>
            <consortium name="The Broad Institute Genome Sequencing Center for Infectious Disease"/>
            <person name="Wu L."/>
            <person name="Ma J."/>
        </authorList>
    </citation>
    <scope>NUCLEOTIDE SEQUENCE [LARGE SCALE GENOMIC DNA]</scope>
    <source>
        <strain evidence="3">JCM 17326</strain>
    </source>
</reference>
<dbReference type="EMBL" id="BAABDQ010000057">
    <property type="protein sequence ID" value="GAA3617902.1"/>
    <property type="molecule type" value="Genomic_DNA"/>
</dbReference>
<comment type="caution">
    <text evidence="2">The sequence shown here is derived from an EMBL/GenBank/DDBJ whole genome shotgun (WGS) entry which is preliminary data.</text>
</comment>
<feature type="compositionally biased region" description="Polar residues" evidence="1">
    <location>
        <begin position="78"/>
        <end position="89"/>
    </location>
</feature>
<evidence type="ECO:0008006" key="4">
    <source>
        <dbReference type="Google" id="ProtNLM"/>
    </source>
</evidence>
<evidence type="ECO:0000256" key="1">
    <source>
        <dbReference type="SAM" id="MobiDB-lite"/>
    </source>
</evidence>
<evidence type="ECO:0000313" key="3">
    <source>
        <dbReference type="Proteomes" id="UP001500630"/>
    </source>
</evidence>
<accession>A0ABP6ZRF7</accession>
<sequence length="101" mass="11743">MAADTLDYRHDSPPKKWAPAHQWLASQQDHFPHLQGYPPVVRQVWQQLLREGHRVARCAVKRRMRARPARRPTRQEVRTNASDPGTSGLPTRLQRDFTVTV</sequence>
<organism evidence="2 3">
    <name type="scientific">Nonomuraea rosea</name>
    <dbReference type="NCBI Taxonomy" id="638574"/>
    <lineage>
        <taxon>Bacteria</taxon>
        <taxon>Bacillati</taxon>
        <taxon>Actinomycetota</taxon>
        <taxon>Actinomycetes</taxon>
        <taxon>Streptosporangiales</taxon>
        <taxon>Streptosporangiaceae</taxon>
        <taxon>Nonomuraea</taxon>
    </lineage>
</organism>
<gene>
    <name evidence="2" type="ORF">GCM10022419_124230</name>
</gene>
<dbReference type="Proteomes" id="UP001500630">
    <property type="component" value="Unassembled WGS sequence"/>
</dbReference>
<feature type="region of interest" description="Disordered" evidence="1">
    <location>
        <begin position="63"/>
        <end position="101"/>
    </location>
</feature>
<name>A0ABP6ZRF7_9ACTN</name>
<keyword evidence="3" id="KW-1185">Reference proteome</keyword>
<protein>
    <recommendedName>
        <fullName evidence="4">HTH-like domain-containing protein</fullName>
    </recommendedName>
</protein>